<organism evidence="2 3">
    <name type="scientific">Triparma retinervis</name>
    <dbReference type="NCBI Taxonomy" id="2557542"/>
    <lineage>
        <taxon>Eukaryota</taxon>
        <taxon>Sar</taxon>
        <taxon>Stramenopiles</taxon>
        <taxon>Ochrophyta</taxon>
        <taxon>Bolidophyceae</taxon>
        <taxon>Parmales</taxon>
        <taxon>Triparmaceae</taxon>
        <taxon>Triparma</taxon>
    </lineage>
</organism>
<dbReference type="AlphaFoldDB" id="A0A9W7FZ82"/>
<evidence type="ECO:0000313" key="2">
    <source>
        <dbReference type="EMBL" id="GMI24224.1"/>
    </source>
</evidence>
<dbReference type="EMBL" id="BRXZ01008297">
    <property type="protein sequence ID" value="GMI24224.1"/>
    <property type="molecule type" value="Genomic_DNA"/>
</dbReference>
<name>A0A9W7FZ82_9STRA</name>
<proteinExistence type="predicted"/>
<keyword evidence="3" id="KW-1185">Reference proteome</keyword>
<feature type="non-terminal residue" evidence="2">
    <location>
        <position position="275"/>
    </location>
</feature>
<feature type="compositionally biased region" description="Polar residues" evidence="1">
    <location>
        <begin position="124"/>
        <end position="137"/>
    </location>
</feature>
<feature type="compositionally biased region" description="Basic and acidic residues" evidence="1">
    <location>
        <begin position="93"/>
        <end position="105"/>
    </location>
</feature>
<sequence length="275" mass="30803">ITTFTDIIHTCRTPPKKGFSIITTTSSSLKSRLRYLLSKHYTSPITGLVSPLNMDALSFASWSPNTLRLDTIPLSPETKRGSRGVTFNWMDTSDQRGNKRMRSDDGGYISDSSAGGGGGKKPRNPQNPSGPNPTHSPLTDDEVRDKLTPLWREYLVDVDPKRGTRKPGSLPYHLYKKTMDAKRECMVKVVKQARGAYQDKLEARNRDIKKAKSNGRYDSMTEAQRTKEFGEQVVYPSWTDKKAHTVTWCGGEEGIIGLHSSPTGYRNKCELTMKV</sequence>
<feature type="non-terminal residue" evidence="2">
    <location>
        <position position="1"/>
    </location>
</feature>
<protein>
    <submittedName>
        <fullName evidence="2">Uncharacterized protein</fullName>
    </submittedName>
</protein>
<evidence type="ECO:0000256" key="1">
    <source>
        <dbReference type="SAM" id="MobiDB-lite"/>
    </source>
</evidence>
<reference evidence="2" key="1">
    <citation type="submission" date="2022-07" db="EMBL/GenBank/DDBJ databases">
        <title>Genome analysis of Parmales, a sister group of diatoms, reveals the evolutionary specialization of diatoms from phago-mixotrophs to photoautotrophs.</title>
        <authorList>
            <person name="Ban H."/>
            <person name="Sato S."/>
            <person name="Yoshikawa S."/>
            <person name="Kazumasa Y."/>
            <person name="Nakamura Y."/>
            <person name="Ichinomiya M."/>
            <person name="Saitoh K."/>
            <person name="Sato N."/>
            <person name="Blanc-Mathieu R."/>
            <person name="Endo H."/>
            <person name="Kuwata A."/>
            <person name="Ogata H."/>
        </authorList>
    </citation>
    <scope>NUCLEOTIDE SEQUENCE</scope>
</reference>
<accession>A0A9W7FZ82</accession>
<dbReference type="Proteomes" id="UP001165082">
    <property type="component" value="Unassembled WGS sequence"/>
</dbReference>
<feature type="region of interest" description="Disordered" evidence="1">
    <location>
        <begin position="71"/>
        <end position="141"/>
    </location>
</feature>
<comment type="caution">
    <text evidence="2">The sequence shown here is derived from an EMBL/GenBank/DDBJ whole genome shotgun (WGS) entry which is preliminary data.</text>
</comment>
<gene>
    <name evidence="2" type="ORF">TrRE_jg581</name>
</gene>
<evidence type="ECO:0000313" key="3">
    <source>
        <dbReference type="Proteomes" id="UP001165082"/>
    </source>
</evidence>